<feature type="compositionally biased region" description="Basic and acidic residues" evidence="1">
    <location>
        <begin position="227"/>
        <end position="237"/>
    </location>
</feature>
<name>A0A6M3IS06_9ZZZZ</name>
<protein>
    <recommendedName>
        <fullName evidence="3">Glycosyltransferase</fullName>
    </recommendedName>
</protein>
<accession>A0A6M3IS06</accession>
<evidence type="ECO:0008006" key="3">
    <source>
        <dbReference type="Google" id="ProtNLM"/>
    </source>
</evidence>
<evidence type="ECO:0000313" key="2">
    <source>
        <dbReference type="EMBL" id="QJA59935.1"/>
    </source>
</evidence>
<sequence length="267" mass="30930">MSDYEPKFNGEVLALGRAVYETQPQESTDMLLRLNRYLCYKYAPGNFLILPTYERMPYPFAVYWPLACAFETEKIQKRRFDWYLWMDDDVMATPEDFEAIRAVANPYLRPFVSAVPYDRFEPHCPAVTEFIDGEPKKWVKAPETGTFAVSHVGLCMALFHRSLFDKVPEPWFGVSAPTLNKSGMNPDYWWSVQMNKAGIQPHVCCDAKVIHLGRKLRINRDYSEQWQERSPRRENHADVLGAERTTSPLTGAEVITPPKPRNGRRDD</sequence>
<dbReference type="AlphaFoldDB" id="A0A6M3IS06"/>
<dbReference type="InterPro" id="IPR029044">
    <property type="entry name" value="Nucleotide-diphossugar_trans"/>
</dbReference>
<gene>
    <name evidence="2" type="ORF">MM415B01220_0013</name>
</gene>
<dbReference type="SUPFAM" id="SSF53448">
    <property type="entry name" value="Nucleotide-diphospho-sugar transferases"/>
    <property type="match status" value="1"/>
</dbReference>
<proteinExistence type="predicted"/>
<evidence type="ECO:0000256" key="1">
    <source>
        <dbReference type="SAM" id="MobiDB-lite"/>
    </source>
</evidence>
<reference evidence="2" key="1">
    <citation type="submission" date="2020-03" db="EMBL/GenBank/DDBJ databases">
        <title>The deep terrestrial virosphere.</title>
        <authorList>
            <person name="Holmfeldt K."/>
            <person name="Nilsson E."/>
            <person name="Simone D."/>
            <person name="Lopez-Fernandez M."/>
            <person name="Wu X."/>
            <person name="de Brujin I."/>
            <person name="Lundin D."/>
            <person name="Andersson A."/>
            <person name="Bertilsson S."/>
            <person name="Dopson M."/>
        </authorList>
    </citation>
    <scope>NUCLEOTIDE SEQUENCE</scope>
    <source>
        <strain evidence="2">MM415B01220</strain>
    </source>
</reference>
<feature type="region of interest" description="Disordered" evidence="1">
    <location>
        <begin position="227"/>
        <end position="267"/>
    </location>
</feature>
<organism evidence="2">
    <name type="scientific">viral metagenome</name>
    <dbReference type="NCBI Taxonomy" id="1070528"/>
    <lineage>
        <taxon>unclassified sequences</taxon>
        <taxon>metagenomes</taxon>
        <taxon>organismal metagenomes</taxon>
    </lineage>
</organism>
<dbReference type="EMBL" id="MT141389">
    <property type="protein sequence ID" value="QJA59935.1"/>
    <property type="molecule type" value="Genomic_DNA"/>
</dbReference>